<evidence type="ECO:0000256" key="5">
    <source>
        <dbReference type="ARBA" id="ARBA00022827"/>
    </source>
</evidence>
<evidence type="ECO:0000256" key="10">
    <source>
        <dbReference type="ARBA" id="ARBA00069043"/>
    </source>
</evidence>
<dbReference type="InterPro" id="IPR009075">
    <property type="entry name" value="AcylCo_DH/oxidase_C"/>
</dbReference>
<evidence type="ECO:0000256" key="2">
    <source>
        <dbReference type="ARBA" id="ARBA00009347"/>
    </source>
</evidence>
<evidence type="ECO:0000256" key="3">
    <source>
        <dbReference type="ARBA" id="ARBA00011881"/>
    </source>
</evidence>
<dbReference type="InterPro" id="IPR052166">
    <property type="entry name" value="Diverse_Acyl-CoA_DH"/>
</dbReference>
<dbReference type="Pfam" id="PF02770">
    <property type="entry name" value="Acyl-CoA_dh_M"/>
    <property type="match status" value="1"/>
</dbReference>
<sequence>MAQVIADRRDVDFVLYEQLQIEKLTEHEKYKDLNKKTFDLVINEARNFAVKEILPTLAESDTNGARFENGTVKVPESYHSIYKSFCEGDWIAMCDDPEVGGQGMPITIGQAALDYMIGASFAFVAYGMCGHGTGKMIEIFGTDKQKNLYLSKLYSGEWGGTMVLTEPEAGSDVGNLTTSATKNPDGTYSITGNKIFITNGDQDLTENIIHPVLARIEGAPKGSKGISLFIVPKFWVNDDGSLGEKNDVVCTGIEEKMGLHGSATCALSFGSKGTCKGVLLGEENKGMRVMFHMMNEMRLAVGIIGLCNASCAYLYALDYARTRKQGRDLSEFLNHEAPPVPIIHHPDVRRMLMWMKVHVEGMRSLIYFVADCFDKELLVQDENEKSHIQGLIEILTPIVKSYCTDRGFDACSQAIQVHGGYGYTKDFPVEQLLRDSKINSIYEGTNGIQAMDLLGRKLGMKKGAVFMGFLEEMKKTVTRAKNLETLKLMGEDLEKTVDRLAEIAMQLGQKTMSDMKAGFAHATPFLEAMGDICMAWMLLWRACVAQEKLSGKPRKKDVDFYEGQIKSAGFFFNTILPITHGKMNAISKVSPEAIEISEAAFGG</sequence>
<reference evidence="17" key="1">
    <citation type="submission" date="2012-11" db="EMBL/GenBank/DDBJ databases">
        <authorList>
            <person name="Lucero-Rivera Y.E."/>
            <person name="Tovar-Ramirez D."/>
        </authorList>
    </citation>
    <scope>NUCLEOTIDE SEQUENCE [LARGE SCALE GENOMIC DNA]</scope>
    <source>
        <strain evidence="17">Araruama</strain>
    </source>
</reference>
<dbReference type="InterPro" id="IPR025878">
    <property type="entry name" value="Acyl-CoA_dh-like_C_dom"/>
</dbReference>
<organism evidence="16 17">
    <name type="scientific">Candidatus Magnetoglobus multicellularis str. Araruama</name>
    <dbReference type="NCBI Taxonomy" id="890399"/>
    <lineage>
        <taxon>Bacteria</taxon>
        <taxon>Pseudomonadati</taxon>
        <taxon>Thermodesulfobacteriota</taxon>
        <taxon>Desulfobacteria</taxon>
        <taxon>Desulfobacterales</taxon>
        <taxon>Desulfobacteraceae</taxon>
        <taxon>Candidatus Magnetoglobus</taxon>
    </lineage>
</organism>
<dbReference type="FunFam" id="2.40.110.10:FF:000031">
    <property type="entry name" value="Acyl-CoA dehydrogenase, putative"/>
    <property type="match status" value="1"/>
</dbReference>
<evidence type="ECO:0000313" key="16">
    <source>
        <dbReference type="EMBL" id="ETR72243.1"/>
    </source>
</evidence>
<dbReference type="Pfam" id="PF12806">
    <property type="entry name" value="Acyl-CoA_dh_C"/>
    <property type="match status" value="1"/>
</dbReference>
<gene>
    <name evidence="16" type="ORF">OMM_01871</name>
</gene>
<dbReference type="GO" id="GO:0016627">
    <property type="term" value="F:oxidoreductase activity, acting on the CH-CH group of donors"/>
    <property type="evidence" value="ECO:0007669"/>
    <property type="project" value="InterPro"/>
</dbReference>
<comment type="function">
    <text evidence="8">Involved in the assimilation of dimethylsulphoniopropionate (DMSP), an important compound in the fixation of carbon in marine phytoplankton, by mediating the conversion of 3-(methylthio)propanoyl-CoA (MMPA-CoA) to 3-(methylthio)acryloyl-CoA (MTA-CoA).</text>
</comment>
<evidence type="ECO:0000256" key="11">
    <source>
        <dbReference type="RuleBase" id="RU362125"/>
    </source>
</evidence>
<dbReference type="GO" id="GO:0050660">
    <property type="term" value="F:flavin adenine dinucleotide binding"/>
    <property type="evidence" value="ECO:0007669"/>
    <property type="project" value="InterPro"/>
</dbReference>
<evidence type="ECO:0000256" key="4">
    <source>
        <dbReference type="ARBA" id="ARBA00022630"/>
    </source>
</evidence>
<evidence type="ECO:0000259" key="14">
    <source>
        <dbReference type="Pfam" id="PF02771"/>
    </source>
</evidence>
<feature type="domain" description="Acyl-CoA dehydrogenase/oxidase C-terminal" evidence="12">
    <location>
        <begin position="284"/>
        <end position="453"/>
    </location>
</feature>
<comment type="caution">
    <text evidence="16">The sequence shown here is derived from an EMBL/GenBank/DDBJ whole genome shotgun (WGS) entry which is preliminary data.</text>
</comment>
<dbReference type="InterPro" id="IPR037069">
    <property type="entry name" value="AcylCoA_DH/ox_N_sf"/>
</dbReference>
<dbReference type="InterPro" id="IPR036250">
    <property type="entry name" value="AcylCo_DH-like_C"/>
</dbReference>
<dbReference type="InterPro" id="IPR009100">
    <property type="entry name" value="AcylCoA_DH/oxidase_NM_dom_sf"/>
</dbReference>
<evidence type="ECO:0000256" key="6">
    <source>
        <dbReference type="ARBA" id="ARBA00023002"/>
    </source>
</evidence>
<dbReference type="Pfam" id="PF00441">
    <property type="entry name" value="Acyl-CoA_dh_1"/>
    <property type="match status" value="1"/>
</dbReference>
<evidence type="ECO:0000259" key="15">
    <source>
        <dbReference type="Pfam" id="PF12806"/>
    </source>
</evidence>
<evidence type="ECO:0000259" key="12">
    <source>
        <dbReference type="Pfam" id="PF00441"/>
    </source>
</evidence>
<feature type="domain" description="Acyl-CoA oxidase/dehydrogenase middle" evidence="13">
    <location>
        <begin position="162"/>
        <end position="269"/>
    </location>
</feature>
<keyword evidence="4 11" id="KW-0285">Flavoprotein</keyword>
<dbReference type="InterPro" id="IPR006091">
    <property type="entry name" value="Acyl-CoA_Oxase/DH_mid-dom"/>
</dbReference>
<evidence type="ECO:0000256" key="8">
    <source>
        <dbReference type="ARBA" id="ARBA00058683"/>
    </source>
</evidence>
<feature type="domain" description="Acetyl-CoA dehydrogenase-like C-terminal" evidence="15">
    <location>
        <begin position="469"/>
        <end position="595"/>
    </location>
</feature>
<evidence type="ECO:0000259" key="13">
    <source>
        <dbReference type="Pfam" id="PF02770"/>
    </source>
</evidence>
<dbReference type="SUPFAM" id="SSF56645">
    <property type="entry name" value="Acyl-CoA dehydrogenase NM domain-like"/>
    <property type="match status" value="1"/>
</dbReference>
<dbReference type="InterPro" id="IPR013786">
    <property type="entry name" value="AcylCoA_DH/ox_N"/>
</dbReference>
<dbReference type="Proteomes" id="UP000189670">
    <property type="component" value="Unassembled WGS sequence"/>
</dbReference>
<dbReference type="AlphaFoldDB" id="A0A1V1PBU8"/>
<evidence type="ECO:0000313" key="17">
    <source>
        <dbReference type="Proteomes" id="UP000189670"/>
    </source>
</evidence>
<dbReference type="Gene3D" id="1.20.140.10">
    <property type="entry name" value="Butyryl-CoA Dehydrogenase, subunit A, domain 3"/>
    <property type="match status" value="1"/>
</dbReference>
<proteinExistence type="inferred from homology"/>
<dbReference type="EMBL" id="ATBP01000168">
    <property type="protein sequence ID" value="ETR72243.1"/>
    <property type="molecule type" value="Genomic_DNA"/>
</dbReference>
<dbReference type="EC" id="1.3.99.41" evidence="9"/>
<keyword evidence="5 11" id="KW-0274">FAD</keyword>
<name>A0A1V1PBU8_9BACT</name>
<comment type="subunit">
    <text evidence="3">Homotetramer.</text>
</comment>
<comment type="cofactor">
    <cofactor evidence="1 11">
        <name>FAD</name>
        <dbReference type="ChEBI" id="CHEBI:57692"/>
    </cofactor>
</comment>
<comment type="catalytic activity">
    <reaction evidence="7">
        <text>3-(methylsulfanyl)propanoyl-CoA + oxidized [electron-transfer flavoprotein] + H(+) = 3-(methylsulfanyl)acryloyl-CoA + reduced [electron-transfer flavoprotein]</text>
        <dbReference type="Rhea" id="RHEA:52612"/>
        <dbReference type="Rhea" id="RHEA-COMP:10685"/>
        <dbReference type="Rhea" id="RHEA-COMP:10686"/>
        <dbReference type="ChEBI" id="CHEBI:15378"/>
        <dbReference type="ChEBI" id="CHEBI:57692"/>
        <dbReference type="ChEBI" id="CHEBI:58307"/>
        <dbReference type="ChEBI" id="CHEBI:82815"/>
        <dbReference type="ChEBI" id="CHEBI:84994"/>
        <dbReference type="EC" id="1.3.99.41"/>
    </reaction>
    <physiologicalReaction direction="left-to-right" evidence="7">
        <dbReference type="Rhea" id="RHEA:52613"/>
    </physiologicalReaction>
</comment>
<dbReference type="PANTHER" id="PTHR42803">
    <property type="entry name" value="ACYL-COA DEHYDROGENASE"/>
    <property type="match status" value="1"/>
</dbReference>
<dbReference type="SUPFAM" id="SSF47203">
    <property type="entry name" value="Acyl-CoA dehydrogenase C-terminal domain-like"/>
    <property type="match status" value="1"/>
</dbReference>
<accession>A0A1V1PBU8</accession>
<dbReference type="Gene3D" id="2.40.110.10">
    <property type="entry name" value="Butyryl-CoA Dehydrogenase, subunit A, domain 2"/>
    <property type="match status" value="1"/>
</dbReference>
<feature type="domain" description="Acyl-CoA dehydrogenase/oxidase N-terminal" evidence="14">
    <location>
        <begin position="41"/>
        <end position="157"/>
    </location>
</feature>
<dbReference type="InterPro" id="IPR046373">
    <property type="entry name" value="Acyl-CoA_Oxase/DH_mid-dom_sf"/>
</dbReference>
<comment type="similarity">
    <text evidence="2 11">Belongs to the acyl-CoA dehydrogenase family.</text>
</comment>
<dbReference type="Gene3D" id="1.10.540.10">
    <property type="entry name" value="Acyl-CoA dehydrogenase/oxidase, N-terminal domain"/>
    <property type="match status" value="1"/>
</dbReference>
<protein>
    <recommendedName>
        <fullName evidence="10">3-methylmercaptopropionyl-CoA dehydrogenase</fullName>
        <ecNumber evidence="9">1.3.99.41</ecNumber>
    </recommendedName>
</protein>
<dbReference type="PANTHER" id="PTHR42803:SF1">
    <property type="entry name" value="BROAD-SPECIFICITY LINEAR ACYL-COA DEHYDROGENASE FADE5"/>
    <property type="match status" value="1"/>
</dbReference>
<dbReference type="Pfam" id="PF02771">
    <property type="entry name" value="Acyl-CoA_dh_N"/>
    <property type="match status" value="1"/>
</dbReference>
<dbReference type="GO" id="GO:0005886">
    <property type="term" value="C:plasma membrane"/>
    <property type="evidence" value="ECO:0007669"/>
    <property type="project" value="TreeGrafter"/>
</dbReference>
<evidence type="ECO:0000256" key="7">
    <source>
        <dbReference type="ARBA" id="ARBA00051388"/>
    </source>
</evidence>
<keyword evidence="6 11" id="KW-0560">Oxidoreductase</keyword>
<evidence type="ECO:0000256" key="1">
    <source>
        <dbReference type="ARBA" id="ARBA00001974"/>
    </source>
</evidence>
<evidence type="ECO:0000256" key="9">
    <source>
        <dbReference type="ARBA" id="ARBA00066694"/>
    </source>
</evidence>